<accession>A0A0R2FPU1</accession>
<dbReference type="RefSeq" id="WP_022792062.1">
    <property type="nucleotide sequence ID" value="NZ_ATUU01000006.1"/>
</dbReference>
<evidence type="ECO:0000256" key="9">
    <source>
        <dbReference type="ARBA" id="ARBA00023201"/>
    </source>
</evidence>
<feature type="transmembrane region" description="Helical" evidence="10">
    <location>
        <begin position="31"/>
        <end position="50"/>
    </location>
</feature>
<evidence type="ECO:0000256" key="2">
    <source>
        <dbReference type="ARBA" id="ARBA00022448"/>
    </source>
</evidence>
<feature type="transmembrane region" description="Helical" evidence="10">
    <location>
        <begin position="109"/>
        <end position="130"/>
    </location>
</feature>
<dbReference type="EMBL" id="JQAX01000006">
    <property type="protein sequence ID" value="KRN30481.1"/>
    <property type="molecule type" value="Genomic_DNA"/>
</dbReference>
<reference evidence="12 13" key="1">
    <citation type="journal article" date="2015" name="Genome Announc.">
        <title>Expanding the biotechnology potential of lactobacilli through comparative genomics of 213 strains and associated genera.</title>
        <authorList>
            <person name="Sun Z."/>
            <person name="Harris H.M."/>
            <person name="McCann A."/>
            <person name="Guo C."/>
            <person name="Argimon S."/>
            <person name="Zhang W."/>
            <person name="Yang X."/>
            <person name="Jeffery I.B."/>
            <person name="Cooney J.C."/>
            <person name="Kagawa T.F."/>
            <person name="Liu W."/>
            <person name="Song Y."/>
            <person name="Salvetti E."/>
            <person name="Wrobel A."/>
            <person name="Rasinkangas P."/>
            <person name="Parkhill J."/>
            <person name="Rea M.C."/>
            <person name="O'Sullivan O."/>
            <person name="Ritari J."/>
            <person name="Douillard F.P."/>
            <person name="Paul Ross R."/>
            <person name="Yang R."/>
            <person name="Briner A.E."/>
            <person name="Felis G.E."/>
            <person name="de Vos W.M."/>
            <person name="Barrangou R."/>
            <person name="Klaenhammer T.R."/>
            <person name="Caufield P.W."/>
            <person name="Cui Y."/>
            <person name="Zhang H."/>
            <person name="O'Toole P.W."/>
        </authorList>
    </citation>
    <scope>NUCLEOTIDE SEQUENCE [LARGE SCALE GENOMIC DNA]</scope>
    <source>
        <strain evidence="12 13">DSM 20190</strain>
    </source>
</reference>
<dbReference type="GO" id="GO:0098719">
    <property type="term" value="P:sodium ion import across plasma membrane"/>
    <property type="evidence" value="ECO:0007669"/>
    <property type="project" value="TreeGrafter"/>
</dbReference>
<proteinExistence type="predicted"/>
<feature type="transmembrane region" description="Helical" evidence="10">
    <location>
        <begin position="183"/>
        <end position="204"/>
    </location>
</feature>
<dbReference type="AlphaFoldDB" id="A0A0R2FPU1"/>
<feature type="transmembrane region" description="Helical" evidence="10">
    <location>
        <begin position="353"/>
        <end position="377"/>
    </location>
</feature>
<feature type="transmembrane region" description="Helical" evidence="10">
    <location>
        <begin position="82"/>
        <end position="103"/>
    </location>
</feature>
<keyword evidence="7" id="KW-0406">Ion transport</keyword>
<organism evidence="12 13">
    <name type="scientific">Weissella halotolerans DSM 20190</name>
    <dbReference type="NCBI Taxonomy" id="1123500"/>
    <lineage>
        <taxon>Bacteria</taxon>
        <taxon>Bacillati</taxon>
        <taxon>Bacillota</taxon>
        <taxon>Bacilli</taxon>
        <taxon>Lactobacillales</taxon>
        <taxon>Lactobacillaceae</taxon>
        <taxon>Weissella</taxon>
    </lineage>
</organism>
<feature type="domain" description="Cation/H+ exchanger transmembrane" evidence="11">
    <location>
        <begin position="10"/>
        <end position="408"/>
    </location>
</feature>
<evidence type="ECO:0000313" key="12">
    <source>
        <dbReference type="EMBL" id="KRN30481.1"/>
    </source>
</evidence>
<dbReference type="InterPro" id="IPR006153">
    <property type="entry name" value="Cation/H_exchanger_TM"/>
</dbReference>
<dbReference type="Proteomes" id="UP000051296">
    <property type="component" value="Unassembled WGS sequence"/>
</dbReference>
<keyword evidence="2" id="KW-0813">Transport</keyword>
<keyword evidence="5 10" id="KW-1133">Transmembrane helix</keyword>
<dbReference type="GO" id="GO:0051453">
    <property type="term" value="P:regulation of intracellular pH"/>
    <property type="evidence" value="ECO:0007669"/>
    <property type="project" value="TreeGrafter"/>
</dbReference>
<protein>
    <submittedName>
        <fullName evidence="12">NhaP-type Na+ H+ and K+ H+ antiporter</fullName>
    </submittedName>
</protein>
<evidence type="ECO:0000256" key="6">
    <source>
        <dbReference type="ARBA" id="ARBA00023053"/>
    </source>
</evidence>
<gene>
    <name evidence="12" type="ORF">IV68_GL001307</name>
</gene>
<dbReference type="GO" id="GO:0015385">
    <property type="term" value="F:sodium:proton antiporter activity"/>
    <property type="evidence" value="ECO:0007669"/>
    <property type="project" value="InterPro"/>
</dbReference>
<dbReference type="PANTHER" id="PTHR10110:SF86">
    <property type="entry name" value="SODIUM_HYDROGEN EXCHANGER 7"/>
    <property type="match status" value="1"/>
</dbReference>
<keyword evidence="13" id="KW-1185">Reference proteome</keyword>
<comment type="subcellular location">
    <subcellularLocation>
        <location evidence="1">Cell membrane</location>
        <topology evidence="1">Multi-pass membrane protein</topology>
    </subcellularLocation>
</comment>
<dbReference type="GO" id="GO:0015386">
    <property type="term" value="F:potassium:proton antiporter activity"/>
    <property type="evidence" value="ECO:0007669"/>
    <property type="project" value="TreeGrafter"/>
</dbReference>
<name>A0A0R2FPU1_9LACO</name>
<sequence>METFNVIALALLAIITANLLSQVIPKIPQAFWQIIAGILLAFVPNVQQVLTINPEWFMMLVIAPLLFYEGQHTRARLISKNFIAIIRLAGILAIITVVAVSLLTKGLLAWSLPVAVALAAIVTPTDATALDSVTAGVRMPTGVKRALNLESLFNDASGLVVLELALIWLNTGHFSFWTGLATFVRTAFGGALCGLILGLVLVYVRQHLLKYQLNDLMAQIMIQVLSPVFIFALAEAVHVSGIIAVVIAGVVHNEERDRTQFMSTKLTNLSNQVWNILDQLLNGTVFVLLGIGLVKILGEFHVEHRGYWIKMIIIGLVIYVAMAGVRYVMIQQMHLTDVDDFLSASPTEHRREALVFAIGGVHGAMTMAMAFSLPFYIMGSHSFPHRDEILFIATIVIMASLLVPLISLPKILPQIEPDYQEDEYQKFHLQMINAGIATLDKAPISPTTKKKVMQQLESQLGYRQEHVDQAVRQEAAEQLQKVEWLAVTRAVQAGQLSNDALMLYRRYATANQEWGLTGTWAKIKLWYHLLVHNVRLKIEGHLSAKQQTKLQVKRLKKFIAQERDKLADLPLDKQKKLQKQIDLQITYLKKRAMEINSDAARQEIRGHRKLIRWRRAYRDLEEILRPAVDTYIQMLTDQGQQPGLIMAMRELVAKREHRLADSVEADETVQEALVSALQAELNYIQDERMQGHMPASLAKDLYDEVNAAQAVALANTYDEE</sequence>
<keyword evidence="4 10" id="KW-0812">Transmembrane</keyword>
<evidence type="ECO:0000256" key="8">
    <source>
        <dbReference type="ARBA" id="ARBA00023136"/>
    </source>
</evidence>
<feature type="transmembrane region" description="Helical" evidence="10">
    <location>
        <begin position="306"/>
        <end position="329"/>
    </location>
</feature>
<evidence type="ECO:0000256" key="3">
    <source>
        <dbReference type="ARBA" id="ARBA00022475"/>
    </source>
</evidence>
<evidence type="ECO:0000256" key="4">
    <source>
        <dbReference type="ARBA" id="ARBA00022692"/>
    </source>
</evidence>
<evidence type="ECO:0000259" key="11">
    <source>
        <dbReference type="Pfam" id="PF00999"/>
    </source>
</evidence>
<feature type="transmembrane region" description="Helical" evidence="10">
    <location>
        <begin position="272"/>
        <end position="294"/>
    </location>
</feature>
<keyword evidence="8 10" id="KW-0472">Membrane</keyword>
<dbReference type="GO" id="GO:0005886">
    <property type="term" value="C:plasma membrane"/>
    <property type="evidence" value="ECO:0007669"/>
    <property type="project" value="UniProtKB-SubCell"/>
</dbReference>
<feature type="transmembrane region" description="Helical" evidence="10">
    <location>
        <begin position="224"/>
        <end position="252"/>
    </location>
</feature>
<dbReference type="PATRIC" id="fig|1123500.6.peg.1305"/>
<dbReference type="STRING" id="1123500.GCA_000420365_01362"/>
<evidence type="ECO:0000256" key="1">
    <source>
        <dbReference type="ARBA" id="ARBA00004651"/>
    </source>
</evidence>
<evidence type="ECO:0000256" key="5">
    <source>
        <dbReference type="ARBA" id="ARBA00022989"/>
    </source>
</evidence>
<keyword evidence="9" id="KW-0739">Sodium transport</keyword>
<dbReference type="PANTHER" id="PTHR10110">
    <property type="entry name" value="SODIUM/HYDROGEN EXCHANGER"/>
    <property type="match status" value="1"/>
</dbReference>
<dbReference type="InterPro" id="IPR018422">
    <property type="entry name" value="Cation/H_exchanger_CPA1"/>
</dbReference>
<keyword evidence="3" id="KW-1003">Cell membrane</keyword>
<keyword evidence="6" id="KW-0915">Sodium</keyword>
<evidence type="ECO:0000313" key="13">
    <source>
        <dbReference type="Proteomes" id="UP000051296"/>
    </source>
</evidence>
<evidence type="ECO:0000256" key="7">
    <source>
        <dbReference type="ARBA" id="ARBA00023065"/>
    </source>
</evidence>
<dbReference type="OrthoDB" id="9809206at2"/>
<comment type="caution">
    <text evidence="12">The sequence shown here is derived from an EMBL/GenBank/DDBJ whole genome shotgun (WGS) entry which is preliminary data.</text>
</comment>
<feature type="transmembrane region" description="Helical" evidence="10">
    <location>
        <begin position="389"/>
        <end position="408"/>
    </location>
</feature>
<dbReference type="InParanoid" id="A0A0R2FPU1"/>
<dbReference type="Pfam" id="PF00999">
    <property type="entry name" value="Na_H_Exchanger"/>
    <property type="match status" value="1"/>
</dbReference>
<dbReference type="eggNOG" id="COG0025">
    <property type="taxonomic scope" value="Bacteria"/>
</dbReference>
<evidence type="ECO:0000256" key="10">
    <source>
        <dbReference type="SAM" id="Phobius"/>
    </source>
</evidence>